<feature type="transmembrane region" description="Helical" evidence="5">
    <location>
        <begin position="182"/>
        <end position="202"/>
    </location>
</feature>
<keyword evidence="8" id="KW-1185">Reference proteome</keyword>
<gene>
    <name evidence="7" type="ORF">GCM10022215_04690</name>
</gene>
<organism evidence="7 8">
    <name type="scientific">Nocardioides fonticola</name>
    <dbReference type="NCBI Taxonomy" id="450363"/>
    <lineage>
        <taxon>Bacteria</taxon>
        <taxon>Bacillati</taxon>
        <taxon>Actinomycetota</taxon>
        <taxon>Actinomycetes</taxon>
        <taxon>Propionibacteriales</taxon>
        <taxon>Nocardioidaceae</taxon>
        <taxon>Nocardioides</taxon>
    </lineage>
</organism>
<protein>
    <recommendedName>
        <fullName evidence="6">Inositolphosphotransferase Aur1/Ipt1 domain-containing protein</fullName>
    </recommendedName>
</protein>
<keyword evidence="2 5" id="KW-0812">Transmembrane</keyword>
<feature type="transmembrane region" description="Helical" evidence="5">
    <location>
        <begin position="98"/>
        <end position="116"/>
    </location>
</feature>
<keyword evidence="4 5" id="KW-0472">Membrane</keyword>
<dbReference type="InterPro" id="IPR026841">
    <property type="entry name" value="Aur1/Ipt1"/>
</dbReference>
<comment type="caution">
    <text evidence="7">The sequence shown here is derived from an EMBL/GenBank/DDBJ whole genome shotgun (WGS) entry which is preliminary data.</text>
</comment>
<dbReference type="Proteomes" id="UP001501495">
    <property type="component" value="Unassembled WGS sequence"/>
</dbReference>
<feature type="transmembrane region" description="Helical" evidence="5">
    <location>
        <begin position="21"/>
        <end position="45"/>
    </location>
</feature>
<comment type="subcellular location">
    <subcellularLocation>
        <location evidence="1">Membrane</location>
        <topology evidence="1">Multi-pass membrane protein</topology>
    </subcellularLocation>
</comment>
<dbReference type="InterPro" id="IPR052185">
    <property type="entry name" value="IPC_Synthase-Related"/>
</dbReference>
<dbReference type="RefSeq" id="WP_344731595.1">
    <property type="nucleotide sequence ID" value="NZ_BAAAZH010000003.1"/>
</dbReference>
<accession>A0ABP7XBL4</accession>
<evidence type="ECO:0000256" key="4">
    <source>
        <dbReference type="ARBA" id="ARBA00023136"/>
    </source>
</evidence>
<dbReference type="CDD" id="cd03386">
    <property type="entry name" value="PAP2_Aur1_like"/>
    <property type="match status" value="1"/>
</dbReference>
<evidence type="ECO:0000259" key="6">
    <source>
        <dbReference type="Pfam" id="PF14378"/>
    </source>
</evidence>
<evidence type="ECO:0000256" key="2">
    <source>
        <dbReference type="ARBA" id="ARBA00022692"/>
    </source>
</evidence>
<dbReference type="Pfam" id="PF14378">
    <property type="entry name" value="PAP2_3"/>
    <property type="match status" value="1"/>
</dbReference>
<proteinExistence type="predicted"/>
<evidence type="ECO:0000313" key="7">
    <source>
        <dbReference type="EMBL" id="GAA4109892.1"/>
    </source>
</evidence>
<name>A0ABP7XBL4_9ACTN</name>
<dbReference type="EMBL" id="BAAAZH010000003">
    <property type="protein sequence ID" value="GAA4109892.1"/>
    <property type="molecule type" value="Genomic_DNA"/>
</dbReference>
<feature type="domain" description="Inositolphosphotransferase Aur1/Ipt1" evidence="6">
    <location>
        <begin position="64"/>
        <end position="246"/>
    </location>
</feature>
<evidence type="ECO:0000256" key="5">
    <source>
        <dbReference type="SAM" id="Phobius"/>
    </source>
</evidence>
<evidence type="ECO:0000256" key="1">
    <source>
        <dbReference type="ARBA" id="ARBA00004141"/>
    </source>
</evidence>
<evidence type="ECO:0000313" key="8">
    <source>
        <dbReference type="Proteomes" id="UP001501495"/>
    </source>
</evidence>
<reference evidence="8" key="1">
    <citation type="journal article" date="2019" name="Int. J. Syst. Evol. Microbiol.">
        <title>The Global Catalogue of Microorganisms (GCM) 10K type strain sequencing project: providing services to taxonomists for standard genome sequencing and annotation.</title>
        <authorList>
            <consortium name="The Broad Institute Genomics Platform"/>
            <consortium name="The Broad Institute Genome Sequencing Center for Infectious Disease"/>
            <person name="Wu L."/>
            <person name="Ma J."/>
        </authorList>
    </citation>
    <scope>NUCLEOTIDE SEQUENCE [LARGE SCALE GENOMIC DNA]</scope>
    <source>
        <strain evidence="8">JCM 16703</strain>
    </source>
</reference>
<dbReference type="PANTHER" id="PTHR31310:SF7">
    <property type="entry name" value="PA-PHOSPHATASE RELATED-FAMILY PROTEIN DDB_G0268928"/>
    <property type="match status" value="1"/>
</dbReference>
<feature type="transmembrane region" description="Helical" evidence="5">
    <location>
        <begin position="128"/>
        <end position="146"/>
    </location>
</feature>
<keyword evidence="3 5" id="KW-1133">Transmembrane helix</keyword>
<feature type="transmembrane region" description="Helical" evidence="5">
    <location>
        <begin position="209"/>
        <end position="227"/>
    </location>
</feature>
<evidence type="ECO:0000256" key="3">
    <source>
        <dbReference type="ARBA" id="ARBA00022989"/>
    </source>
</evidence>
<dbReference type="PANTHER" id="PTHR31310">
    <property type="match status" value="1"/>
</dbReference>
<sequence length="280" mass="30388">MAIADVVRTRPRTEGTTRTRASAVLRVGWAPLIEVASVLALFVAYNVGRWIATGREATADVHARDLVALERWLHLPSEEMLQRWAFDVPHLIDFCNRYYVLVHFPLTVGVLVWLYAFRRPAYTWAKRALIMATGAAMVIHIALPMTPPRLLSGLGMVDTGSRSGESVYGGASPVGGLANQYAAMPSLHVGWSLLLAVVLIMSSRSRWRWLWVLHPILTTVTVVVTANHYLLDAVAGAALVLAALWLAERWWGSASAARPAGRDLSAPGAPCAARPGPAAG</sequence>